<feature type="signal peptide" evidence="2">
    <location>
        <begin position="1"/>
        <end position="15"/>
    </location>
</feature>
<feature type="chain" id="PRO_5014637192" evidence="2">
    <location>
        <begin position="16"/>
        <end position="182"/>
    </location>
</feature>
<evidence type="ECO:0000256" key="2">
    <source>
        <dbReference type="SAM" id="SignalP"/>
    </source>
</evidence>
<reference evidence="5" key="1">
    <citation type="submission" date="2017-09" db="EMBL/GenBank/DDBJ databases">
        <title>Depth-based differentiation of microbial function through sediment-hosted aquifers and enrichment of novel symbionts in the deep terrestrial subsurface.</title>
        <authorList>
            <person name="Probst A.J."/>
            <person name="Ladd B."/>
            <person name="Jarett J.K."/>
            <person name="Geller-Mcgrath D.E."/>
            <person name="Sieber C.M.K."/>
            <person name="Emerson J.B."/>
            <person name="Anantharaman K."/>
            <person name="Thomas B.C."/>
            <person name="Malmstrom R."/>
            <person name="Stieglmeier M."/>
            <person name="Klingl A."/>
            <person name="Woyke T."/>
            <person name="Ryan C.M."/>
            <person name="Banfield J.F."/>
        </authorList>
    </citation>
    <scope>NUCLEOTIDE SEQUENCE [LARGE SCALE GENOMIC DNA]</scope>
</reference>
<sequence length="182" mass="19371">MGNVKKTLLSLFVFAASIGYVISQHTGVDFVKTPAVVLNIPSQQPTQTQTTTVIPGKTPAPSTAPPINKSTTPPTKTTPTPTQKTQGQYLDGSYTGSAANAYYGTVQVRVGVQGRKLASVDFLQYPNDRRTSQYINDQAMPLLKQEAIQAQSASVSGVSGATYTSKAFRQSLTDALSQAKNI</sequence>
<protein>
    <submittedName>
        <fullName evidence="4">FMN-binding protein</fullName>
    </submittedName>
</protein>
<dbReference type="SMART" id="SM00900">
    <property type="entry name" value="FMN_bind"/>
    <property type="match status" value="1"/>
</dbReference>
<evidence type="ECO:0000259" key="3">
    <source>
        <dbReference type="SMART" id="SM00900"/>
    </source>
</evidence>
<dbReference type="EMBL" id="PFPI01000037">
    <property type="protein sequence ID" value="PIZ93019.1"/>
    <property type="molecule type" value="Genomic_DNA"/>
</dbReference>
<organism evidence="4 5">
    <name type="scientific">Candidatus Magasanikbacteria bacterium CG_4_10_14_0_2_um_filter_41_31</name>
    <dbReference type="NCBI Taxonomy" id="1974639"/>
    <lineage>
        <taxon>Bacteria</taxon>
        <taxon>Candidatus Magasanikiibacteriota</taxon>
    </lineage>
</organism>
<feature type="domain" description="FMN-binding" evidence="3">
    <location>
        <begin position="101"/>
        <end position="179"/>
    </location>
</feature>
<evidence type="ECO:0000256" key="1">
    <source>
        <dbReference type="SAM" id="MobiDB-lite"/>
    </source>
</evidence>
<gene>
    <name evidence="4" type="ORF">COX83_02935</name>
</gene>
<comment type="caution">
    <text evidence="4">The sequence shown here is derived from an EMBL/GenBank/DDBJ whole genome shotgun (WGS) entry which is preliminary data.</text>
</comment>
<dbReference type="Proteomes" id="UP000230078">
    <property type="component" value="Unassembled WGS sequence"/>
</dbReference>
<keyword evidence="2" id="KW-0732">Signal</keyword>
<evidence type="ECO:0000313" key="4">
    <source>
        <dbReference type="EMBL" id="PIZ93019.1"/>
    </source>
</evidence>
<feature type="region of interest" description="Disordered" evidence="1">
    <location>
        <begin position="47"/>
        <end position="88"/>
    </location>
</feature>
<name>A0A2M7V3G3_9BACT</name>
<dbReference type="Pfam" id="PF04205">
    <property type="entry name" value="FMN_bind"/>
    <property type="match status" value="1"/>
</dbReference>
<dbReference type="GO" id="GO:0010181">
    <property type="term" value="F:FMN binding"/>
    <property type="evidence" value="ECO:0007669"/>
    <property type="project" value="InterPro"/>
</dbReference>
<dbReference type="AlphaFoldDB" id="A0A2M7V3G3"/>
<accession>A0A2M7V3G3</accession>
<proteinExistence type="predicted"/>
<evidence type="ECO:0000313" key="5">
    <source>
        <dbReference type="Proteomes" id="UP000230078"/>
    </source>
</evidence>
<dbReference type="Gene3D" id="3.90.1010.20">
    <property type="match status" value="1"/>
</dbReference>
<feature type="compositionally biased region" description="Low complexity" evidence="1">
    <location>
        <begin position="71"/>
        <end position="86"/>
    </location>
</feature>
<dbReference type="InterPro" id="IPR007329">
    <property type="entry name" value="FMN-bd"/>
</dbReference>
<dbReference type="GO" id="GO:0016020">
    <property type="term" value="C:membrane"/>
    <property type="evidence" value="ECO:0007669"/>
    <property type="project" value="InterPro"/>
</dbReference>